<evidence type="ECO:0000313" key="1">
    <source>
        <dbReference type="EMBL" id="QIZ52940.1"/>
    </source>
</evidence>
<accession>A0AAE7D0Z9</accession>
<protein>
    <submittedName>
        <fullName evidence="1">Uncharacterized protein</fullName>
    </submittedName>
</protein>
<dbReference type="RefSeq" id="WP_168363842.1">
    <property type="nucleotide sequence ID" value="NZ_CP033622.1"/>
</dbReference>
<dbReference type="Proteomes" id="UP000500801">
    <property type="component" value="Chromosome"/>
</dbReference>
<dbReference type="EMBL" id="CP033622">
    <property type="protein sequence ID" value="QIZ52940.1"/>
    <property type="molecule type" value="Genomic_DNA"/>
</dbReference>
<evidence type="ECO:0000313" key="2">
    <source>
        <dbReference type="Proteomes" id="UP000500801"/>
    </source>
</evidence>
<dbReference type="AlphaFoldDB" id="A0AAE7D0Z9"/>
<name>A0AAE7D0Z9_9GAMM</name>
<reference evidence="1 2" key="1">
    <citation type="submission" date="2018-11" db="EMBL/GenBank/DDBJ databases">
        <title>Complete genome sequence of Dickeya zeae strain CE1 infecting Canna edulis Ker-Gawl. in China.</title>
        <authorList>
            <person name="Zhang J."/>
            <person name="Lin B."/>
            <person name="Shen H."/>
            <person name="Jiang S."/>
            <person name="Pu X."/>
            <person name="Sun D."/>
        </authorList>
    </citation>
    <scope>NUCLEOTIDE SEQUENCE [LARGE SCALE GENOMIC DNA]</scope>
    <source>
        <strain evidence="1 2">CE1</strain>
    </source>
</reference>
<proteinExistence type="predicted"/>
<gene>
    <name evidence="1" type="ORF">DWG24_20445</name>
</gene>
<sequence>MTLCIQPDDLVWRTFSSASVPERDDASRVPHPSQALMADYLRAFFRSHGETAEPDSAVLNRWLNSSHSFTAMMQALLPELQARHTLQPLDVVVFAHWTPDSDLGCAVSNALIHACEARRAFGFSISDRGLAAPLFALHAINDYLACEDDRHGALLMIADQDIAPYPSERLAQLQPQKNCCLMRIEKRPAGQASGLVFEGYYRQPYADNGDLTVTLRHLLARLPMQETLPLTLLGSPALIEALQGGVPHCQRVSVPESLLCAAPFVYLKQQAQPGHRYLLAVPEARHLTTCVLRYQPPHTGMFTRSSCPH</sequence>
<organism evidence="1 2">
    <name type="scientific">Dickeya zeae</name>
    <dbReference type="NCBI Taxonomy" id="204042"/>
    <lineage>
        <taxon>Bacteria</taxon>
        <taxon>Pseudomonadati</taxon>
        <taxon>Pseudomonadota</taxon>
        <taxon>Gammaproteobacteria</taxon>
        <taxon>Enterobacterales</taxon>
        <taxon>Pectobacteriaceae</taxon>
        <taxon>Dickeya</taxon>
    </lineage>
</organism>